<feature type="compositionally biased region" description="Basic and acidic residues" evidence="1">
    <location>
        <begin position="1"/>
        <end position="12"/>
    </location>
</feature>
<evidence type="ECO:0000256" key="1">
    <source>
        <dbReference type="SAM" id="MobiDB-lite"/>
    </source>
</evidence>
<reference evidence="2" key="1">
    <citation type="journal article" date="2015" name="Nature">
        <title>Complex archaea that bridge the gap between prokaryotes and eukaryotes.</title>
        <authorList>
            <person name="Spang A."/>
            <person name="Saw J.H."/>
            <person name="Jorgensen S.L."/>
            <person name="Zaremba-Niedzwiedzka K."/>
            <person name="Martijn J."/>
            <person name="Lind A.E."/>
            <person name="van Eijk R."/>
            <person name="Schleper C."/>
            <person name="Guy L."/>
            <person name="Ettema T.J."/>
        </authorList>
    </citation>
    <scope>NUCLEOTIDE SEQUENCE</scope>
</reference>
<dbReference type="EMBL" id="LAZR01022303">
    <property type="protein sequence ID" value="KKL82337.1"/>
    <property type="molecule type" value="Genomic_DNA"/>
</dbReference>
<gene>
    <name evidence="2" type="ORF">LCGC14_1985790</name>
</gene>
<organism evidence="2">
    <name type="scientific">marine sediment metagenome</name>
    <dbReference type="NCBI Taxonomy" id="412755"/>
    <lineage>
        <taxon>unclassified sequences</taxon>
        <taxon>metagenomes</taxon>
        <taxon>ecological metagenomes</taxon>
    </lineage>
</organism>
<proteinExistence type="predicted"/>
<protein>
    <submittedName>
        <fullName evidence="2">Uncharacterized protein</fullName>
    </submittedName>
</protein>
<evidence type="ECO:0000313" key="2">
    <source>
        <dbReference type="EMBL" id="KKL82337.1"/>
    </source>
</evidence>
<feature type="region of interest" description="Disordered" evidence="1">
    <location>
        <begin position="1"/>
        <end position="21"/>
    </location>
</feature>
<sequence>MITKGERREEKQRKRGKHKTDGASVRLLHSIIMDKARKARQKLVKILGSSYIVIAELPVHWLPSASQIPRPQLGAKAAVYPIWLMDGLGTRAHVFMRCPSCDSPMGLGPDSSVEQAGWNRNPPDISLIVGCTRCAGTFMIEQEKAYCLSLMPSQTPRQDITRYAVAKGQEPVVE</sequence>
<accession>A0A0F9I4N4</accession>
<comment type="caution">
    <text evidence="2">The sequence shown here is derived from an EMBL/GenBank/DDBJ whole genome shotgun (WGS) entry which is preliminary data.</text>
</comment>
<dbReference type="AlphaFoldDB" id="A0A0F9I4N4"/>
<name>A0A0F9I4N4_9ZZZZ</name>